<gene>
    <name evidence="1" type="ORF">BXY80_2255</name>
</gene>
<sequence>MENNKNIIDPEKIHLEFIEEISVSMGNIIDKNIANLSISTDIAHISGYNMADKKYLLGLKVVFTINHKDKPIEFKFRYNFHYRIDNYDEMYSLKEDGTPFFSKIFVATLAGISYSTLRGIIFEKTSNSSWVTLTLPVINPSLVLDSWIDQN</sequence>
<evidence type="ECO:0000313" key="1">
    <source>
        <dbReference type="EMBL" id="RKE92336.1"/>
    </source>
</evidence>
<name>A0A420DGY1_9FLAO</name>
<dbReference type="OrthoDB" id="1348257at2"/>
<reference evidence="1 2" key="1">
    <citation type="submission" date="2018-09" db="EMBL/GenBank/DDBJ databases">
        <title>Genomic Encyclopedia of Archaeal and Bacterial Type Strains, Phase II (KMG-II): from individual species to whole genera.</title>
        <authorList>
            <person name="Goeker M."/>
        </authorList>
    </citation>
    <scope>NUCLEOTIDE SEQUENCE [LARGE SCALE GENOMIC DNA]</scope>
    <source>
        <strain evidence="1 2">DSM 26283</strain>
    </source>
</reference>
<dbReference type="Proteomes" id="UP000284892">
    <property type="component" value="Unassembled WGS sequence"/>
</dbReference>
<protein>
    <submittedName>
        <fullName evidence="1">Uncharacterized protein</fullName>
    </submittedName>
</protein>
<keyword evidence="2" id="KW-1185">Reference proteome</keyword>
<proteinExistence type="predicted"/>
<dbReference type="AlphaFoldDB" id="A0A420DGY1"/>
<dbReference type="RefSeq" id="WP_120201941.1">
    <property type="nucleotide sequence ID" value="NZ_RAQJ01000004.1"/>
</dbReference>
<dbReference type="EMBL" id="RAQJ01000004">
    <property type="protein sequence ID" value="RKE92336.1"/>
    <property type="molecule type" value="Genomic_DNA"/>
</dbReference>
<evidence type="ECO:0000313" key="2">
    <source>
        <dbReference type="Proteomes" id="UP000284892"/>
    </source>
</evidence>
<comment type="caution">
    <text evidence="1">The sequence shown here is derived from an EMBL/GenBank/DDBJ whole genome shotgun (WGS) entry which is preliminary data.</text>
</comment>
<organism evidence="1 2">
    <name type="scientific">Ichthyenterobacterium magnum</name>
    <dbReference type="NCBI Taxonomy" id="1230530"/>
    <lineage>
        <taxon>Bacteria</taxon>
        <taxon>Pseudomonadati</taxon>
        <taxon>Bacteroidota</taxon>
        <taxon>Flavobacteriia</taxon>
        <taxon>Flavobacteriales</taxon>
        <taxon>Flavobacteriaceae</taxon>
        <taxon>Ichthyenterobacterium</taxon>
    </lineage>
</organism>
<accession>A0A420DGY1</accession>